<dbReference type="InterPro" id="IPR020930">
    <property type="entry name" value="Ribosomal_uL5_bac-type"/>
</dbReference>
<gene>
    <name evidence="5" type="primary">rplY</name>
    <name evidence="5" type="synonym">ctc</name>
    <name evidence="9" type="ORF">AS030_22510</name>
</gene>
<feature type="domain" description="Large ribosomal subunit protein bL25 beta" evidence="8">
    <location>
        <begin position="99"/>
        <end position="181"/>
    </location>
</feature>
<sequence>MATELKANQRNTTKRSYITQLRQKGNVPAVVYGSGTEPLSVAVIETEFIKVLKEQGLNGVIDLNTDGKKQSVMVQEIQRDHLKNEVTHVDFIVVDLKKEIESDVPLTVTGESPGVKEGGVLQRILHTVTVKAKPNDFPDHIEVNAENLNIGDSYLVKDLPTSSSYEIIDDEEEVVLTVTPPTVAETEDENAEDAEEAEADAGGDAEGKAVDEEDKDNSGETKE</sequence>
<dbReference type="InterPro" id="IPR020056">
    <property type="entry name" value="Rbsml_bL25/Gln-tRNA_synth_N"/>
</dbReference>
<dbReference type="PANTHER" id="PTHR33284:SF1">
    <property type="entry name" value="RIBOSOMAL PROTEIN L25_GLN-TRNA SYNTHETASE, ANTI-CODON-BINDING DOMAIN-CONTAINING PROTEIN"/>
    <property type="match status" value="1"/>
</dbReference>
<dbReference type="CDD" id="cd00495">
    <property type="entry name" value="Ribosomal_L25_TL5_CTC"/>
    <property type="match status" value="1"/>
</dbReference>
<keyword evidence="10" id="KW-1185">Reference proteome</keyword>
<comment type="function">
    <text evidence="5">This is one of the proteins that binds to the 5S RNA in the ribosome where it forms part of the central protuberance.</text>
</comment>
<dbReference type="InterPro" id="IPR011035">
    <property type="entry name" value="Ribosomal_bL25/Gln-tRNA_synth"/>
</dbReference>
<dbReference type="InterPro" id="IPR020057">
    <property type="entry name" value="Ribosomal_bL25_b-dom"/>
</dbReference>
<dbReference type="InterPro" id="IPR029751">
    <property type="entry name" value="Ribosomal_L25_dom"/>
</dbReference>
<dbReference type="Proteomes" id="UP000054099">
    <property type="component" value="Unassembled WGS sequence"/>
</dbReference>
<feature type="domain" description="Large ribosomal subunit protein bL25 L25" evidence="7">
    <location>
        <begin position="5"/>
        <end position="91"/>
    </location>
</feature>
<dbReference type="Pfam" id="PF14693">
    <property type="entry name" value="Ribosomal_TL5_C"/>
    <property type="match status" value="1"/>
</dbReference>
<dbReference type="GO" id="GO:0006412">
    <property type="term" value="P:translation"/>
    <property type="evidence" value="ECO:0007669"/>
    <property type="project" value="UniProtKB-UniRule"/>
</dbReference>
<dbReference type="Gene3D" id="2.40.240.10">
    <property type="entry name" value="Ribosomal Protein L25, Chain P"/>
    <property type="match status" value="1"/>
</dbReference>
<evidence type="ECO:0000259" key="7">
    <source>
        <dbReference type="Pfam" id="PF01386"/>
    </source>
</evidence>
<comment type="caution">
    <text evidence="9">The sequence shown here is derived from an EMBL/GenBank/DDBJ whole genome shotgun (WGS) entry which is preliminary data.</text>
</comment>
<evidence type="ECO:0000256" key="5">
    <source>
        <dbReference type="HAMAP-Rule" id="MF_01334"/>
    </source>
</evidence>
<dbReference type="InterPro" id="IPR037121">
    <property type="entry name" value="Ribosomal_bL25_C"/>
</dbReference>
<dbReference type="InterPro" id="IPR001021">
    <property type="entry name" value="Ribosomal_bL25_long"/>
</dbReference>
<evidence type="ECO:0000256" key="4">
    <source>
        <dbReference type="ARBA" id="ARBA00023274"/>
    </source>
</evidence>
<evidence type="ECO:0000256" key="3">
    <source>
        <dbReference type="ARBA" id="ARBA00022980"/>
    </source>
</evidence>
<comment type="similarity">
    <text evidence="5">Belongs to the bacterial ribosomal protein bL25 family. CTC subfamily.</text>
</comment>
<keyword evidence="4 5" id="KW-0687">Ribonucleoprotein</keyword>
<dbReference type="GO" id="GO:0003735">
    <property type="term" value="F:structural constituent of ribosome"/>
    <property type="evidence" value="ECO:0007669"/>
    <property type="project" value="InterPro"/>
</dbReference>
<comment type="subunit">
    <text evidence="5">Part of the 50S ribosomal subunit; part of the 5S rRNA/L5/L18/L25 subcomplex. Contacts the 5S rRNA. Binds to the 5S rRNA independently of L5 and L18.</text>
</comment>
<keyword evidence="3 5" id="KW-0689">Ribosomal protein</keyword>
<evidence type="ECO:0000256" key="1">
    <source>
        <dbReference type="ARBA" id="ARBA00022730"/>
    </source>
</evidence>
<proteinExistence type="inferred from homology"/>
<dbReference type="EMBL" id="LNQN01000011">
    <property type="protein sequence ID" value="KSU76540.1"/>
    <property type="molecule type" value="Genomic_DNA"/>
</dbReference>
<feature type="region of interest" description="Disordered" evidence="6">
    <location>
        <begin position="176"/>
        <end position="223"/>
    </location>
</feature>
<dbReference type="HAMAP" id="MF_01334">
    <property type="entry name" value="Ribosomal_bL25_CTC"/>
    <property type="match status" value="1"/>
</dbReference>
<protein>
    <recommendedName>
        <fullName evidence="5">Large ribosomal subunit protein bL25</fullName>
    </recommendedName>
    <alternativeName>
        <fullName evidence="5">General stress protein CTC</fullName>
    </alternativeName>
</protein>
<evidence type="ECO:0000256" key="2">
    <source>
        <dbReference type="ARBA" id="ARBA00022884"/>
    </source>
</evidence>
<reference evidence="9 10" key="1">
    <citation type="journal article" date="2014" name="Antonie Van Leeuwenhoek">
        <title>Fictibacillus enclensis sp. nov., isolated from marine sediment.</title>
        <authorList>
            <person name="Dastager S.G."/>
            <person name="Mawlankar R."/>
            <person name="Srinivasan K."/>
            <person name="Tang S.K."/>
            <person name="Lee J.C."/>
            <person name="Ramana V.V."/>
            <person name="Shouche Y.S."/>
        </authorList>
    </citation>
    <scope>NUCLEOTIDE SEQUENCE [LARGE SCALE GENOMIC DNA]</scope>
    <source>
        <strain evidence="9 10">NIO-1003</strain>
    </source>
</reference>
<evidence type="ECO:0000313" key="9">
    <source>
        <dbReference type="EMBL" id="KSU76540.1"/>
    </source>
</evidence>
<dbReference type="RefSeq" id="WP_061975958.1">
    <property type="nucleotide sequence ID" value="NZ_FMAV01000009.1"/>
</dbReference>
<keyword evidence="2 5" id="KW-0694">RNA-binding</keyword>
<feature type="compositionally biased region" description="Basic and acidic residues" evidence="6">
    <location>
        <begin position="205"/>
        <end position="223"/>
    </location>
</feature>
<dbReference type="GO" id="GO:0008097">
    <property type="term" value="F:5S rRNA binding"/>
    <property type="evidence" value="ECO:0007669"/>
    <property type="project" value="InterPro"/>
</dbReference>
<dbReference type="GO" id="GO:0022625">
    <property type="term" value="C:cytosolic large ribosomal subunit"/>
    <property type="evidence" value="ECO:0007669"/>
    <property type="project" value="TreeGrafter"/>
</dbReference>
<organism evidence="9 10">
    <name type="scientific">Fictibacillus enclensis</name>
    <dbReference type="NCBI Taxonomy" id="1017270"/>
    <lineage>
        <taxon>Bacteria</taxon>
        <taxon>Bacillati</taxon>
        <taxon>Bacillota</taxon>
        <taxon>Bacilli</taxon>
        <taxon>Bacillales</taxon>
        <taxon>Fictibacillaceae</taxon>
        <taxon>Fictibacillus</taxon>
    </lineage>
</organism>
<evidence type="ECO:0000313" key="10">
    <source>
        <dbReference type="Proteomes" id="UP000054099"/>
    </source>
</evidence>
<evidence type="ECO:0000256" key="6">
    <source>
        <dbReference type="SAM" id="MobiDB-lite"/>
    </source>
</evidence>
<feature type="compositionally biased region" description="Acidic residues" evidence="6">
    <location>
        <begin position="185"/>
        <end position="203"/>
    </location>
</feature>
<dbReference type="NCBIfam" id="TIGR00731">
    <property type="entry name" value="bL25_bact_ctc"/>
    <property type="match status" value="1"/>
</dbReference>
<dbReference type="NCBIfam" id="NF004133">
    <property type="entry name" value="PRK05618.2-4"/>
    <property type="match status" value="1"/>
</dbReference>
<keyword evidence="1 5" id="KW-0699">rRNA-binding</keyword>
<dbReference type="SUPFAM" id="SSF50715">
    <property type="entry name" value="Ribosomal protein L25-like"/>
    <property type="match status" value="1"/>
</dbReference>
<dbReference type="Pfam" id="PF01386">
    <property type="entry name" value="Ribosomal_L25p"/>
    <property type="match status" value="1"/>
</dbReference>
<name>A0A0V8IPB2_9BACL</name>
<dbReference type="AlphaFoldDB" id="A0A0V8IPB2"/>
<dbReference type="PANTHER" id="PTHR33284">
    <property type="entry name" value="RIBOSOMAL PROTEIN L25/GLN-TRNA SYNTHETASE, ANTI-CODON-BINDING DOMAIN-CONTAINING PROTEIN"/>
    <property type="match status" value="1"/>
</dbReference>
<accession>A0A0V8IPB2</accession>
<evidence type="ECO:0000259" key="8">
    <source>
        <dbReference type="Pfam" id="PF14693"/>
    </source>
</evidence>
<dbReference type="OrthoDB" id="9790002at2"/>
<dbReference type="Gene3D" id="2.170.120.20">
    <property type="entry name" value="Ribosomal protein L25, beta domain"/>
    <property type="match status" value="1"/>
</dbReference>